<reference evidence="1 2" key="1">
    <citation type="journal article" date="2015" name="Genome Biol.">
        <title>Comparative genomics of Steinernema reveals deeply conserved gene regulatory networks.</title>
        <authorList>
            <person name="Dillman A.R."/>
            <person name="Macchietto M."/>
            <person name="Porter C.F."/>
            <person name="Rogers A."/>
            <person name="Williams B."/>
            <person name="Antoshechkin I."/>
            <person name="Lee M.M."/>
            <person name="Goodwin Z."/>
            <person name="Lu X."/>
            <person name="Lewis E.E."/>
            <person name="Goodrich-Blair H."/>
            <person name="Stock S.P."/>
            <person name="Adams B.J."/>
            <person name="Sternberg P.W."/>
            <person name="Mortazavi A."/>
        </authorList>
    </citation>
    <scope>NUCLEOTIDE SEQUENCE [LARGE SCALE GENOMIC DNA]</scope>
    <source>
        <strain evidence="1 2">ALL</strain>
    </source>
</reference>
<protein>
    <submittedName>
        <fullName evidence="1">Uncharacterized protein</fullName>
    </submittedName>
</protein>
<name>A0A4U5NFD9_STECR</name>
<evidence type="ECO:0000313" key="1">
    <source>
        <dbReference type="EMBL" id="TKR81759.1"/>
    </source>
</evidence>
<comment type="caution">
    <text evidence="1">The sequence shown here is derived from an EMBL/GenBank/DDBJ whole genome shotgun (WGS) entry which is preliminary data.</text>
</comment>
<organism evidence="1 2">
    <name type="scientific">Steinernema carpocapsae</name>
    <name type="common">Entomopathogenic nematode</name>
    <dbReference type="NCBI Taxonomy" id="34508"/>
    <lineage>
        <taxon>Eukaryota</taxon>
        <taxon>Metazoa</taxon>
        <taxon>Ecdysozoa</taxon>
        <taxon>Nematoda</taxon>
        <taxon>Chromadorea</taxon>
        <taxon>Rhabditida</taxon>
        <taxon>Tylenchina</taxon>
        <taxon>Panagrolaimomorpha</taxon>
        <taxon>Strongyloidoidea</taxon>
        <taxon>Steinernematidae</taxon>
        <taxon>Steinernema</taxon>
    </lineage>
</organism>
<dbReference type="AlphaFoldDB" id="A0A4U5NFD9"/>
<accession>A0A4U5NFD9</accession>
<reference evidence="1 2" key="2">
    <citation type="journal article" date="2019" name="G3 (Bethesda)">
        <title>Hybrid Assembly of the Genome of the Entomopathogenic Nematode Steinernema carpocapsae Identifies the X-Chromosome.</title>
        <authorList>
            <person name="Serra L."/>
            <person name="Macchietto M."/>
            <person name="Macias-Munoz A."/>
            <person name="McGill C.J."/>
            <person name="Rodriguez I.M."/>
            <person name="Rodriguez B."/>
            <person name="Murad R."/>
            <person name="Mortazavi A."/>
        </authorList>
    </citation>
    <scope>NUCLEOTIDE SEQUENCE [LARGE SCALE GENOMIC DNA]</scope>
    <source>
        <strain evidence="1 2">ALL</strain>
    </source>
</reference>
<proteinExistence type="predicted"/>
<dbReference type="Proteomes" id="UP000298663">
    <property type="component" value="Unassembled WGS sequence"/>
</dbReference>
<gene>
    <name evidence="1" type="ORF">L596_015582</name>
</gene>
<keyword evidence="2" id="KW-1185">Reference proteome</keyword>
<sequence length="83" mass="9723">MFRLLKSPKSAFLKFALKTATNRSRAPPSVRPIVRKNLKKIYIFPEGRTERTHPQPQTRLRKWERSAFAYLSFSSTLNVSRCI</sequence>
<evidence type="ECO:0000313" key="2">
    <source>
        <dbReference type="Proteomes" id="UP000298663"/>
    </source>
</evidence>
<dbReference type="EMBL" id="AZBU02000004">
    <property type="protein sequence ID" value="TKR81759.1"/>
    <property type="molecule type" value="Genomic_DNA"/>
</dbReference>